<dbReference type="Pfam" id="PF01796">
    <property type="entry name" value="OB_ChsH2_C"/>
    <property type="match status" value="1"/>
</dbReference>
<evidence type="ECO:0000313" key="4">
    <source>
        <dbReference type="Proteomes" id="UP001178281"/>
    </source>
</evidence>
<comment type="caution">
    <text evidence="3">The sequence shown here is derived from an EMBL/GenBank/DDBJ whole genome shotgun (WGS) entry which is preliminary data.</text>
</comment>
<accession>A0AA90NDN8</accession>
<dbReference type="Proteomes" id="UP001178281">
    <property type="component" value="Unassembled WGS sequence"/>
</dbReference>
<dbReference type="Gene3D" id="3.10.129.10">
    <property type="entry name" value="Hotdog Thioesterase"/>
    <property type="match status" value="1"/>
</dbReference>
<evidence type="ECO:0000313" key="3">
    <source>
        <dbReference type="EMBL" id="MDP0398502.1"/>
    </source>
</evidence>
<protein>
    <submittedName>
        <fullName evidence="3">OB-fold domain-containing protein</fullName>
    </submittedName>
</protein>
<reference evidence="3" key="1">
    <citation type="submission" date="2023-08" db="EMBL/GenBank/DDBJ databases">
        <title>The draft genome of Tsukamurella strandjordii strain 050030.</title>
        <authorList>
            <person name="Zhao F."/>
            <person name="Feng Y."/>
            <person name="Zong Z."/>
        </authorList>
    </citation>
    <scope>NUCLEOTIDE SEQUENCE</scope>
    <source>
        <strain evidence="3">050030</strain>
    </source>
</reference>
<name>A0AA90NDN8_9ACTN</name>
<dbReference type="InterPro" id="IPR029069">
    <property type="entry name" value="HotDog_dom_sf"/>
</dbReference>
<proteinExistence type="predicted"/>
<dbReference type="SUPFAM" id="SSF54637">
    <property type="entry name" value="Thioesterase/thiol ester dehydrase-isomerase"/>
    <property type="match status" value="1"/>
</dbReference>
<evidence type="ECO:0000259" key="1">
    <source>
        <dbReference type="Pfam" id="PF01796"/>
    </source>
</evidence>
<feature type="domain" description="FAS1-like dehydratase" evidence="2">
    <location>
        <begin position="27"/>
        <end position="161"/>
    </location>
</feature>
<dbReference type="AlphaFoldDB" id="A0AA90NDN8"/>
<dbReference type="InterPro" id="IPR012340">
    <property type="entry name" value="NA-bd_OB-fold"/>
</dbReference>
<dbReference type="Pfam" id="PF13452">
    <property type="entry name" value="FAS1_DH_region"/>
    <property type="match status" value="1"/>
</dbReference>
<sequence>MSAPETDAVLAAAERIRALGDCAPRTGRDPVNQPMINNWTEAIGDTNPLYSDPAFAERSRFGGAVAPPAMAQVWTMNGLHGTRADDDPLGLITAALDEAGYTSVVATNSNQTYHRHLRVGEEVTASSRLEDVVGPKKTALGEGWFFTTRTLWRVGDEVVAEMVFRLLKFRPPSADTPSIPEAGPSGRIVDASGYAGGVLRPVISRDTAFYWEGAKVGELRIQRWGATDSPTLRHPPGPMDPNGDLAAVPDYVVSPGTGTVFSFVVHHHPKVPGKRLPFVVALVELDEGVRVLGELIDVDPADVRIGMAVHAVFLRVDDDLTLPAWEVA</sequence>
<dbReference type="PANTHER" id="PTHR42993:SF1">
    <property type="entry name" value="MAOC-LIKE DEHYDRATASE DOMAIN-CONTAINING PROTEIN"/>
    <property type="match status" value="1"/>
</dbReference>
<gene>
    <name evidence="3" type="ORF">Q7X28_11230</name>
</gene>
<dbReference type="SUPFAM" id="SSF50249">
    <property type="entry name" value="Nucleic acid-binding proteins"/>
    <property type="match status" value="1"/>
</dbReference>
<dbReference type="InterPro" id="IPR039569">
    <property type="entry name" value="FAS1-like_DH_region"/>
</dbReference>
<organism evidence="3 4">
    <name type="scientific">Tsukamurella strandjordii</name>
    <dbReference type="NCBI Taxonomy" id="147577"/>
    <lineage>
        <taxon>Bacteria</taxon>
        <taxon>Bacillati</taxon>
        <taxon>Actinomycetota</taxon>
        <taxon>Actinomycetes</taxon>
        <taxon>Mycobacteriales</taxon>
        <taxon>Tsukamurellaceae</taxon>
        <taxon>Tsukamurella</taxon>
    </lineage>
</organism>
<dbReference type="EMBL" id="JAUTIX010000003">
    <property type="protein sequence ID" value="MDP0398502.1"/>
    <property type="molecule type" value="Genomic_DNA"/>
</dbReference>
<dbReference type="CDD" id="cd03441">
    <property type="entry name" value="R_hydratase_like"/>
    <property type="match status" value="1"/>
</dbReference>
<evidence type="ECO:0000259" key="2">
    <source>
        <dbReference type="Pfam" id="PF13452"/>
    </source>
</evidence>
<dbReference type="InterPro" id="IPR002878">
    <property type="entry name" value="ChsH2_C"/>
</dbReference>
<dbReference type="PANTHER" id="PTHR42993">
    <property type="entry name" value="MAOC-LIKE DEHYDRATASE DOMAIN-CONTAINING PROTEIN"/>
    <property type="match status" value="1"/>
</dbReference>
<feature type="domain" description="ChsH2 C-terminal OB-fold" evidence="1">
    <location>
        <begin position="251"/>
        <end position="313"/>
    </location>
</feature>
<keyword evidence="4" id="KW-1185">Reference proteome</keyword>
<dbReference type="RefSeq" id="WP_305111347.1">
    <property type="nucleotide sequence ID" value="NZ_JAUTIX010000003.1"/>
</dbReference>